<evidence type="ECO:0000313" key="1">
    <source>
        <dbReference type="EMBL" id="OSM01493.1"/>
    </source>
</evidence>
<evidence type="ECO:0000313" key="2">
    <source>
        <dbReference type="Proteomes" id="UP000194003"/>
    </source>
</evidence>
<sequence>MSATVNVEQWVAMFQQIGLNEAQMQQWHEIFEANHPEAHGAFLNWLGMPQEQITQVRQHSASKNW</sequence>
<accession>A0A1Y2K0C6</accession>
<dbReference type="AlphaFoldDB" id="A0A1Y2K0C6"/>
<name>A0A1Y2K0C6_9PROT</name>
<proteinExistence type="predicted"/>
<dbReference type="OrthoDB" id="199233at2"/>
<protein>
    <submittedName>
        <fullName evidence="1">Uncharacterized protein</fullName>
    </submittedName>
</protein>
<dbReference type="Proteomes" id="UP000194003">
    <property type="component" value="Unassembled WGS sequence"/>
</dbReference>
<organism evidence="1 2">
    <name type="scientific">Magnetofaba australis IT-1</name>
    <dbReference type="NCBI Taxonomy" id="1434232"/>
    <lineage>
        <taxon>Bacteria</taxon>
        <taxon>Pseudomonadati</taxon>
        <taxon>Pseudomonadota</taxon>
        <taxon>Magnetococcia</taxon>
        <taxon>Magnetococcales</taxon>
        <taxon>Magnetococcaceae</taxon>
        <taxon>Magnetofaba</taxon>
    </lineage>
</organism>
<dbReference type="RefSeq" id="WP_085442944.1">
    <property type="nucleotide sequence ID" value="NZ_LVJN01000020.1"/>
</dbReference>
<gene>
    <name evidence="1" type="ORF">MAIT1_01474</name>
</gene>
<keyword evidence="2" id="KW-1185">Reference proteome</keyword>
<reference evidence="1 2" key="1">
    <citation type="journal article" date="2016" name="BMC Genomics">
        <title>Combined genomic and structural analyses of a cultured magnetotactic bacterium reveals its niche adaptation to a dynamic environment.</title>
        <authorList>
            <person name="Araujo A.C."/>
            <person name="Morillo V."/>
            <person name="Cypriano J."/>
            <person name="Teixeira L.C."/>
            <person name="Leao P."/>
            <person name="Lyra S."/>
            <person name="Almeida L.G."/>
            <person name="Bazylinski D.A."/>
            <person name="Vasconcellos A.T."/>
            <person name="Abreu F."/>
            <person name="Lins U."/>
        </authorList>
    </citation>
    <scope>NUCLEOTIDE SEQUENCE [LARGE SCALE GENOMIC DNA]</scope>
    <source>
        <strain evidence="1 2">IT-1</strain>
    </source>
</reference>
<dbReference type="EMBL" id="LVJN01000020">
    <property type="protein sequence ID" value="OSM01493.1"/>
    <property type="molecule type" value="Genomic_DNA"/>
</dbReference>
<dbReference type="STRING" id="1434232.MAIT1_01474"/>
<comment type="caution">
    <text evidence="1">The sequence shown here is derived from an EMBL/GenBank/DDBJ whole genome shotgun (WGS) entry which is preliminary data.</text>
</comment>